<dbReference type="CDD" id="cd03016">
    <property type="entry name" value="PRX_1cys"/>
    <property type="match status" value="1"/>
</dbReference>
<evidence type="ECO:0000256" key="7">
    <source>
        <dbReference type="ARBA" id="ARBA00032824"/>
    </source>
</evidence>
<dbReference type="GO" id="GO:0005829">
    <property type="term" value="C:cytosol"/>
    <property type="evidence" value="ECO:0007669"/>
    <property type="project" value="TreeGrafter"/>
</dbReference>
<evidence type="ECO:0000256" key="2">
    <source>
        <dbReference type="ARBA" id="ARBA00022559"/>
    </source>
</evidence>
<keyword evidence="5" id="KW-0676">Redox-active center</keyword>
<comment type="function">
    <text evidence="8">Thiol-specific peroxidase that catalyzes the reduction of hydrogen peroxide and organic hydroperoxides to water and alcohols, respectively. Plays a role in cell protection against oxidative stress by detoxifying peroxides.</text>
</comment>
<dbReference type="InterPro" id="IPR013766">
    <property type="entry name" value="Thioredoxin_domain"/>
</dbReference>
<evidence type="ECO:0000259" key="10">
    <source>
        <dbReference type="PROSITE" id="PS51352"/>
    </source>
</evidence>
<sequence length="218" mass="24042">MALNINEIAPDFTQDSTQGPIHFHDWAAGAWVVLFSHPKDFTPVCTTELGAVARFSQRFAERGVKVLGLSVDPLDDHARWAADIAETQGAAPDFPILADADAKVAKLYDMLPATISGDPARRTPADNQTVRNVFIIDPQMRIRLVLIYPMAVGRNFDEILRAIDALQLSDSHKVATPADWRPGDDVIIQNSVSDEEAGKMFPKGFVAKKSYMRMTPQP</sequence>
<dbReference type="Proteomes" id="UP000198418">
    <property type="component" value="Unassembled WGS sequence"/>
</dbReference>
<evidence type="ECO:0000256" key="9">
    <source>
        <dbReference type="PIRSR" id="PIRSR000239-1"/>
    </source>
</evidence>
<dbReference type="Pfam" id="PF00578">
    <property type="entry name" value="AhpC-TSA"/>
    <property type="match status" value="1"/>
</dbReference>
<dbReference type="RefSeq" id="WP_088518602.1">
    <property type="nucleotide sequence ID" value="NZ_FYDG01000001.1"/>
</dbReference>
<organism evidence="11 12">
    <name type="scientific">Rhodoblastus acidophilus</name>
    <name type="common">Rhodopseudomonas acidophila</name>
    <dbReference type="NCBI Taxonomy" id="1074"/>
    <lineage>
        <taxon>Bacteria</taxon>
        <taxon>Pseudomonadati</taxon>
        <taxon>Pseudomonadota</taxon>
        <taxon>Alphaproteobacteria</taxon>
        <taxon>Hyphomicrobiales</taxon>
        <taxon>Rhodoblastaceae</taxon>
        <taxon>Rhodoblastus</taxon>
    </lineage>
</organism>
<dbReference type="OrthoDB" id="9812811at2"/>
<dbReference type="GO" id="GO:0006979">
    <property type="term" value="P:response to oxidative stress"/>
    <property type="evidence" value="ECO:0007669"/>
    <property type="project" value="TreeGrafter"/>
</dbReference>
<dbReference type="InterPro" id="IPR050217">
    <property type="entry name" value="Peroxiredoxin"/>
</dbReference>
<keyword evidence="3" id="KW-0049">Antioxidant</keyword>
<evidence type="ECO:0000313" key="11">
    <source>
        <dbReference type="EMBL" id="SNB51458.1"/>
    </source>
</evidence>
<feature type="active site" description="Cysteine sulfenic acid (-SOH) intermediate; for peroxidase activity" evidence="9">
    <location>
        <position position="45"/>
    </location>
</feature>
<dbReference type="InterPro" id="IPR036249">
    <property type="entry name" value="Thioredoxin-like_sf"/>
</dbReference>
<dbReference type="FunFam" id="3.30.1020.10:FF:000001">
    <property type="entry name" value="1-Cys peroxiredoxin"/>
    <property type="match status" value="1"/>
</dbReference>
<evidence type="ECO:0000256" key="1">
    <source>
        <dbReference type="ARBA" id="ARBA00009796"/>
    </source>
</evidence>
<dbReference type="GO" id="GO:0033554">
    <property type="term" value="P:cellular response to stress"/>
    <property type="evidence" value="ECO:0007669"/>
    <property type="project" value="TreeGrafter"/>
</dbReference>
<comment type="similarity">
    <text evidence="1">Belongs to the peroxiredoxin family. AhpC/Prx1 subfamily.</text>
</comment>
<dbReference type="PIRSF" id="PIRSF000239">
    <property type="entry name" value="AHPC"/>
    <property type="match status" value="1"/>
</dbReference>
<evidence type="ECO:0000256" key="5">
    <source>
        <dbReference type="ARBA" id="ARBA00023284"/>
    </source>
</evidence>
<protein>
    <recommendedName>
        <fullName evidence="7">Thioredoxin peroxidase</fullName>
    </recommendedName>
</protein>
<dbReference type="GO" id="GO:0008379">
    <property type="term" value="F:thioredoxin peroxidase activity"/>
    <property type="evidence" value="ECO:0007669"/>
    <property type="project" value="TreeGrafter"/>
</dbReference>
<keyword evidence="4" id="KW-0560">Oxidoreductase</keyword>
<dbReference type="EMBL" id="FYDG01000001">
    <property type="protein sequence ID" value="SNB51458.1"/>
    <property type="molecule type" value="Genomic_DNA"/>
</dbReference>
<dbReference type="InterPro" id="IPR019479">
    <property type="entry name" value="Peroxiredoxin_C"/>
</dbReference>
<keyword evidence="2" id="KW-0575">Peroxidase</keyword>
<keyword evidence="12" id="KW-1185">Reference proteome</keyword>
<dbReference type="InterPro" id="IPR000866">
    <property type="entry name" value="AhpC/TSA"/>
</dbReference>
<dbReference type="GO" id="GO:0045454">
    <property type="term" value="P:cell redox homeostasis"/>
    <property type="evidence" value="ECO:0007669"/>
    <property type="project" value="TreeGrafter"/>
</dbReference>
<dbReference type="InterPro" id="IPR024706">
    <property type="entry name" value="Peroxiredoxin_AhpC-typ"/>
</dbReference>
<dbReference type="PANTHER" id="PTHR10681">
    <property type="entry name" value="THIOREDOXIN PEROXIDASE"/>
    <property type="match status" value="1"/>
</dbReference>
<evidence type="ECO:0000256" key="3">
    <source>
        <dbReference type="ARBA" id="ARBA00022862"/>
    </source>
</evidence>
<evidence type="ECO:0000313" key="12">
    <source>
        <dbReference type="Proteomes" id="UP000198418"/>
    </source>
</evidence>
<gene>
    <name evidence="11" type="ORF">SAMN06265338_10183</name>
</gene>
<proteinExistence type="inferred from homology"/>
<dbReference type="PROSITE" id="PS51352">
    <property type="entry name" value="THIOREDOXIN_2"/>
    <property type="match status" value="1"/>
</dbReference>
<dbReference type="AlphaFoldDB" id="A0A212PWX0"/>
<reference evidence="12" key="1">
    <citation type="submission" date="2017-06" db="EMBL/GenBank/DDBJ databases">
        <authorList>
            <person name="Varghese N."/>
            <person name="Submissions S."/>
        </authorList>
    </citation>
    <scope>NUCLEOTIDE SEQUENCE [LARGE SCALE GENOMIC DNA]</scope>
    <source>
        <strain evidence="12">DSM 137</strain>
    </source>
</reference>
<dbReference type="Pfam" id="PF10417">
    <property type="entry name" value="1-cysPrx_C"/>
    <property type="match status" value="1"/>
</dbReference>
<dbReference type="InterPro" id="IPR045020">
    <property type="entry name" value="PRX_1cys"/>
</dbReference>
<dbReference type="Gene3D" id="3.30.1020.10">
    <property type="entry name" value="Antioxidant, Horf6, Chain A, domain2"/>
    <property type="match status" value="1"/>
</dbReference>
<dbReference type="Gene3D" id="3.40.30.10">
    <property type="entry name" value="Glutaredoxin"/>
    <property type="match status" value="1"/>
</dbReference>
<feature type="domain" description="Thioredoxin" evidence="10">
    <location>
        <begin position="3"/>
        <end position="168"/>
    </location>
</feature>
<accession>A0A212PWX0</accession>
<evidence type="ECO:0000256" key="8">
    <source>
        <dbReference type="ARBA" id="ARBA00037420"/>
    </source>
</evidence>
<evidence type="ECO:0000256" key="4">
    <source>
        <dbReference type="ARBA" id="ARBA00023002"/>
    </source>
</evidence>
<dbReference type="PANTHER" id="PTHR10681:SF128">
    <property type="entry name" value="THIOREDOXIN-DEPENDENT PEROXIDE REDUCTASE, MITOCHONDRIAL"/>
    <property type="match status" value="1"/>
</dbReference>
<evidence type="ECO:0000256" key="6">
    <source>
        <dbReference type="ARBA" id="ARBA00025719"/>
    </source>
</evidence>
<dbReference type="FunFam" id="3.40.30.10:FF:000011">
    <property type="entry name" value="Peroxiredoxin PRX1"/>
    <property type="match status" value="1"/>
</dbReference>
<dbReference type="SUPFAM" id="SSF52833">
    <property type="entry name" value="Thioredoxin-like"/>
    <property type="match status" value="1"/>
</dbReference>
<name>A0A212PWX0_RHOAC</name>
<comment type="similarity">
    <text evidence="6">Belongs to the peroxiredoxin family. Prx6 subfamily.</text>
</comment>
<dbReference type="GO" id="GO:0042744">
    <property type="term" value="P:hydrogen peroxide catabolic process"/>
    <property type="evidence" value="ECO:0007669"/>
    <property type="project" value="TreeGrafter"/>
</dbReference>